<comment type="caution">
    <text evidence="1">The sequence shown here is derived from an EMBL/GenBank/DDBJ whole genome shotgun (WGS) entry which is preliminary data.</text>
</comment>
<gene>
    <name evidence="1" type="ORF">COW36_02540</name>
</gene>
<name>A0A2M7GA41_9BACT</name>
<dbReference type="Gene3D" id="3.40.50.300">
    <property type="entry name" value="P-loop containing nucleotide triphosphate hydrolases"/>
    <property type="match status" value="1"/>
</dbReference>
<dbReference type="InterPro" id="IPR027417">
    <property type="entry name" value="P-loop_NTPase"/>
</dbReference>
<protein>
    <recommendedName>
        <fullName evidence="3">Orc1-like AAA ATPase domain-containing protein</fullName>
    </recommendedName>
</protein>
<accession>A0A2M7GA41</accession>
<reference evidence="1 2" key="1">
    <citation type="submission" date="2017-09" db="EMBL/GenBank/DDBJ databases">
        <title>Depth-based differentiation of microbial function through sediment-hosted aquifers and enrichment of novel symbionts in the deep terrestrial subsurface.</title>
        <authorList>
            <person name="Probst A.J."/>
            <person name="Ladd B."/>
            <person name="Jarett J.K."/>
            <person name="Geller-Mcgrath D.E."/>
            <person name="Sieber C.M."/>
            <person name="Emerson J.B."/>
            <person name="Anantharaman K."/>
            <person name="Thomas B.C."/>
            <person name="Malmstrom R."/>
            <person name="Stieglmeier M."/>
            <person name="Klingl A."/>
            <person name="Woyke T."/>
            <person name="Ryan C.M."/>
            <person name="Banfield J.F."/>
        </authorList>
    </citation>
    <scope>NUCLEOTIDE SEQUENCE [LARGE SCALE GENOMIC DNA]</scope>
    <source>
        <strain evidence="1">CG17_big_fil_post_rev_8_21_14_2_50_48_46</strain>
    </source>
</reference>
<dbReference type="AlphaFoldDB" id="A0A2M7GA41"/>
<evidence type="ECO:0000313" key="1">
    <source>
        <dbReference type="EMBL" id="PIW19006.1"/>
    </source>
</evidence>
<dbReference type="Proteomes" id="UP000231019">
    <property type="component" value="Unassembled WGS sequence"/>
</dbReference>
<dbReference type="EMBL" id="PFFQ01000006">
    <property type="protein sequence ID" value="PIW19006.1"/>
    <property type="molecule type" value="Genomic_DNA"/>
</dbReference>
<evidence type="ECO:0000313" key="2">
    <source>
        <dbReference type="Proteomes" id="UP000231019"/>
    </source>
</evidence>
<sequence length="602" mass="68154">MSFIERKKAGIYKLYPGLIGRRTEISAVKYAIRQMENRISSGLKVRDYANIFYFYGRVGSGKTTLLRTIFDDCERGELGFQPLSVWFDCSKIAQSEATAEESFVVELTRALVSMEEQLAPLFQPVFDYWANLVKDPAAAPAGNLPAVVDPATQASASPVNRTNPVKAAYGSISSIEVKKSPSGKQNVKDIARSVNRNMQAMEAAQRTTPAPPPLNSKGELVKRFAHAVDQMAGHFRVVFFLDNFETFERSEEWFRQVFLKAFQKELILVIAGETDLHTTYQQEFGNVANCVGLQPFSVFETGHFLAFQNQISDPKIVVSAHRLAGGNPLCVTMIAAALQHVINQQAPAAPSGPSGQSRLFALQQGLTPANSVPPSAALRFLEWPGDDYGEKINKYIAYIMMDELPQTDQNMLAALALMNHFQAELFQHLSGVMNVSRTLENLSQRYRFISPDGEMMEFMKRTLRGYFKQEMENVFDDIMRAAYDFMAEQVRQHPEDLNLLIDAMYYYFHLDFRVAYRHYVGLVSHYMHTELDFCDRLAAEMLSCSIPQEVKHKIRSMSRSLGWFRKKDPNGSQFIMSEVANPEAIDNEEMRFVADLFLMTDH</sequence>
<proteinExistence type="predicted"/>
<dbReference type="SUPFAM" id="SSF52540">
    <property type="entry name" value="P-loop containing nucleoside triphosphate hydrolases"/>
    <property type="match status" value="1"/>
</dbReference>
<evidence type="ECO:0008006" key="3">
    <source>
        <dbReference type="Google" id="ProtNLM"/>
    </source>
</evidence>
<organism evidence="1 2">
    <name type="scientific">bacterium (Candidatus Blackallbacteria) CG17_big_fil_post_rev_8_21_14_2_50_48_46</name>
    <dbReference type="NCBI Taxonomy" id="2014261"/>
    <lineage>
        <taxon>Bacteria</taxon>
        <taxon>Candidatus Blackallbacteria</taxon>
    </lineage>
</organism>